<evidence type="ECO:0000256" key="4">
    <source>
        <dbReference type="ARBA" id="ARBA00022723"/>
    </source>
</evidence>
<gene>
    <name evidence="8" type="ORF">JW984_11585</name>
</gene>
<dbReference type="InterPro" id="IPR039661">
    <property type="entry name" value="ELP3"/>
</dbReference>
<feature type="domain" description="Radical SAM core" evidence="7">
    <location>
        <begin position="3"/>
        <end position="241"/>
    </location>
</feature>
<dbReference type="AlphaFoldDB" id="A0A9D8PPZ2"/>
<dbReference type="SFLD" id="SFLDG01086">
    <property type="entry name" value="elongater_protein-like"/>
    <property type="match status" value="1"/>
</dbReference>
<dbReference type="PROSITE" id="PS51918">
    <property type="entry name" value="RADICAL_SAM"/>
    <property type="match status" value="1"/>
</dbReference>
<keyword evidence="6" id="KW-0411">Iron-sulfur</keyword>
<evidence type="ECO:0000313" key="9">
    <source>
        <dbReference type="Proteomes" id="UP000809273"/>
    </source>
</evidence>
<dbReference type="InterPro" id="IPR007197">
    <property type="entry name" value="rSAM"/>
</dbReference>
<dbReference type="Proteomes" id="UP000809273">
    <property type="component" value="Unassembled WGS sequence"/>
</dbReference>
<dbReference type="PANTHER" id="PTHR11135">
    <property type="entry name" value="HISTONE ACETYLTRANSFERASE-RELATED"/>
    <property type="match status" value="1"/>
</dbReference>
<dbReference type="GO" id="GO:0046872">
    <property type="term" value="F:metal ion binding"/>
    <property type="evidence" value="ECO:0007669"/>
    <property type="project" value="UniProtKB-KW"/>
</dbReference>
<dbReference type="GO" id="GO:0002926">
    <property type="term" value="P:tRNA wobble base 5-methoxycarbonylmethyl-2-thiouridinylation"/>
    <property type="evidence" value="ECO:0007669"/>
    <property type="project" value="TreeGrafter"/>
</dbReference>
<evidence type="ECO:0000256" key="3">
    <source>
        <dbReference type="ARBA" id="ARBA00022691"/>
    </source>
</evidence>
<dbReference type="InterPro" id="IPR006638">
    <property type="entry name" value="Elp3/MiaA/NifB-like_rSAM"/>
</dbReference>
<comment type="cofactor">
    <cofactor evidence="1">
        <name>[4Fe-4S] cluster</name>
        <dbReference type="ChEBI" id="CHEBI:49883"/>
    </cofactor>
</comment>
<dbReference type="SMART" id="SM00729">
    <property type="entry name" value="Elp3"/>
    <property type="match status" value="1"/>
</dbReference>
<accession>A0A9D8PPZ2</accession>
<keyword evidence="4" id="KW-0479">Metal-binding</keyword>
<keyword evidence="3" id="KW-0949">S-adenosyl-L-methionine</keyword>
<dbReference type="GO" id="GO:0051539">
    <property type="term" value="F:4 iron, 4 sulfur cluster binding"/>
    <property type="evidence" value="ECO:0007669"/>
    <property type="project" value="UniProtKB-KW"/>
</dbReference>
<keyword evidence="5" id="KW-0408">Iron</keyword>
<dbReference type="EMBL" id="JAFGIX010000057">
    <property type="protein sequence ID" value="MBN1573828.1"/>
    <property type="molecule type" value="Genomic_DNA"/>
</dbReference>
<reference evidence="8" key="1">
    <citation type="journal article" date="2021" name="Environ. Microbiol.">
        <title>Genomic characterization of three novel Desulfobacterota classes expand the metabolic and phylogenetic diversity of the phylum.</title>
        <authorList>
            <person name="Murphy C.L."/>
            <person name="Biggerstaff J."/>
            <person name="Eichhorn A."/>
            <person name="Ewing E."/>
            <person name="Shahan R."/>
            <person name="Soriano D."/>
            <person name="Stewart S."/>
            <person name="VanMol K."/>
            <person name="Walker R."/>
            <person name="Walters P."/>
            <person name="Elshahed M.S."/>
            <person name="Youssef N.H."/>
        </authorList>
    </citation>
    <scope>NUCLEOTIDE SEQUENCE</scope>
    <source>
        <strain evidence="8">Zod_Metabat.24</strain>
    </source>
</reference>
<dbReference type="CDD" id="cd01335">
    <property type="entry name" value="Radical_SAM"/>
    <property type="match status" value="1"/>
</dbReference>
<dbReference type="SUPFAM" id="SSF102114">
    <property type="entry name" value="Radical SAM enzymes"/>
    <property type="match status" value="1"/>
</dbReference>
<evidence type="ECO:0000256" key="5">
    <source>
        <dbReference type="ARBA" id="ARBA00023004"/>
    </source>
</evidence>
<proteinExistence type="predicted"/>
<dbReference type="InterPro" id="IPR023404">
    <property type="entry name" value="rSAM_horseshoe"/>
</dbReference>
<protein>
    <submittedName>
        <fullName evidence="8">Radical SAM protein</fullName>
    </submittedName>
</protein>
<dbReference type="PANTHER" id="PTHR11135:SF0">
    <property type="entry name" value="ELONGATOR COMPLEX PROTEIN 3"/>
    <property type="match status" value="1"/>
</dbReference>
<dbReference type="InterPro" id="IPR058240">
    <property type="entry name" value="rSAM_sf"/>
</dbReference>
<evidence type="ECO:0000259" key="7">
    <source>
        <dbReference type="PROSITE" id="PS51918"/>
    </source>
</evidence>
<reference evidence="8" key="2">
    <citation type="submission" date="2021-01" db="EMBL/GenBank/DDBJ databases">
        <authorList>
            <person name="Hahn C.R."/>
            <person name="Youssef N.H."/>
            <person name="Elshahed M."/>
        </authorList>
    </citation>
    <scope>NUCLEOTIDE SEQUENCE</scope>
    <source>
        <strain evidence="8">Zod_Metabat.24</strain>
    </source>
</reference>
<dbReference type="GO" id="GO:0005737">
    <property type="term" value="C:cytoplasm"/>
    <property type="evidence" value="ECO:0007669"/>
    <property type="project" value="TreeGrafter"/>
</dbReference>
<evidence type="ECO:0000256" key="6">
    <source>
        <dbReference type="ARBA" id="ARBA00023014"/>
    </source>
</evidence>
<dbReference type="Pfam" id="PF16199">
    <property type="entry name" value="Radical_SAM_C"/>
    <property type="match status" value="1"/>
</dbReference>
<sequence length="340" mass="38123">MKRLKRFIIPIFIPNAGCPHLCVFCDQKEVTGFRSNKVNAKTIYDTVNGYLDTRPDWEDEVELAYFGGSFTSLSMKRQNELLKAGFDLIEKGLVDCLRLSTRPDSISERVLENLLSHGVRTVEIGVQSMVDEILKNANRGHTAEDTIRAVELISKYPLSWIAQMMPGLPGDTEETVLYTGRKVAELKPDGVRIYPTLVVKGTELERLYRAGKYQPASIDDMISILKKLVLLFDGESIPIIRIGLKPSKELEESVISGPYHPSIGALVLESIMYDRMSSAVGELRFIPDPLTIRVNPSRISTAVGNNKINIINLKREYKLKGLKVMQDEKLREGEVAIDGI</sequence>
<name>A0A9D8PPZ2_9DELT</name>
<dbReference type="GO" id="GO:0003824">
    <property type="term" value="F:catalytic activity"/>
    <property type="evidence" value="ECO:0007669"/>
    <property type="project" value="InterPro"/>
</dbReference>
<dbReference type="InterPro" id="IPR032432">
    <property type="entry name" value="Radical_SAM_C"/>
</dbReference>
<evidence type="ECO:0000256" key="2">
    <source>
        <dbReference type="ARBA" id="ARBA00022485"/>
    </source>
</evidence>
<dbReference type="SFLD" id="SFLDS00029">
    <property type="entry name" value="Radical_SAM"/>
    <property type="match status" value="1"/>
</dbReference>
<keyword evidence="2" id="KW-0004">4Fe-4S</keyword>
<comment type="caution">
    <text evidence="8">The sequence shown here is derived from an EMBL/GenBank/DDBJ whole genome shotgun (WGS) entry which is preliminary data.</text>
</comment>
<dbReference type="Pfam" id="PF04055">
    <property type="entry name" value="Radical_SAM"/>
    <property type="match status" value="1"/>
</dbReference>
<organism evidence="8 9">
    <name type="scientific">Candidatus Zymogenus saltonus</name>
    <dbReference type="NCBI Taxonomy" id="2844893"/>
    <lineage>
        <taxon>Bacteria</taxon>
        <taxon>Deltaproteobacteria</taxon>
        <taxon>Candidatus Zymogenia</taxon>
        <taxon>Candidatus Zymogeniales</taxon>
        <taxon>Candidatus Zymogenaceae</taxon>
        <taxon>Candidatus Zymogenus</taxon>
    </lineage>
</organism>
<evidence type="ECO:0000256" key="1">
    <source>
        <dbReference type="ARBA" id="ARBA00001966"/>
    </source>
</evidence>
<dbReference type="SFLD" id="SFLDG01082">
    <property type="entry name" value="B12-binding_domain_containing"/>
    <property type="match status" value="1"/>
</dbReference>
<dbReference type="Gene3D" id="3.80.30.20">
    <property type="entry name" value="tm_1862 like domain"/>
    <property type="match status" value="1"/>
</dbReference>
<evidence type="ECO:0000313" key="8">
    <source>
        <dbReference type="EMBL" id="MBN1573828.1"/>
    </source>
</evidence>